<organism evidence="9 10">
    <name type="scientific">Trapa natans</name>
    <name type="common">Water chestnut</name>
    <dbReference type="NCBI Taxonomy" id="22666"/>
    <lineage>
        <taxon>Eukaryota</taxon>
        <taxon>Viridiplantae</taxon>
        <taxon>Streptophyta</taxon>
        <taxon>Embryophyta</taxon>
        <taxon>Tracheophyta</taxon>
        <taxon>Spermatophyta</taxon>
        <taxon>Magnoliopsida</taxon>
        <taxon>eudicotyledons</taxon>
        <taxon>Gunneridae</taxon>
        <taxon>Pentapetalae</taxon>
        <taxon>rosids</taxon>
        <taxon>malvids</taxon>
        <taxon>Myrtales</taxon>
        <taxon>Lythraceae</taxon>
        <taxon>Trapa</taxon>
    </lineage>
</organism>
<evidence type="ECO:0000256" key="4">
    <source>
        <dbReference type="ARBA" id="ARBA00022807"/>
    </source>
</evidence>
<dbReference type="SMART" id="SM00848">
    <property type="entry name" value="Inhibitor_I29"/>
    <property type="match status" value="1"/>
</dbReference>
<dbReference type="InterPro" id="IPR039417">
    <property type="entry name" value="Peptidase_C1A_papain-like"/>
</dbReference>
<keyword evidence="6" id="KW-0732">Signal</keyword>
<dbReference type="PROSITE" id="PS00639">
    <property type="entry name" value="THIOL_PROTEASE_HIS"/>
    <property type="match status" value="1"/>
</dbReference>
<keyword evidence="2" id="KW-0645">Protease</keyword>
<feature type="chain" id="PRO_5042887553" evidence="6">
    <location>
        <begin position="25"/>
        <end position="390"/>
    </location>
</feature>
<comment type="similarity">
    <text evidence="1">Belongs to the peptidase C1 family.</text>
</comment>
<dbReference type="PROSITE" id="PS00640">
    <property type="entry name" value="THIOL_PROTEASE_ASN"/>
    <property type="match status" value="1"/>
</dbReference>
<reference evidence="9 10" key="1">
    <citation type="journal article" date="2023" name="Hortic Res">
        <title>Pangenome of water caltrop reveals structural variations and asymmetric subgenome divergence after allopolyploidization.</title>
        <authorList>
            <person name="Zhang X."/>
            <person name="Chen Y."/>
            <person name="Wang L."/>
            <person name="Yuan Y."/>
            <person name="Fang M."/>
            <person name="Shi L."/>
            <person name="Lu R."/>
            <person name="Comes H.P."/>
            <person name="Ma Y."/>
            <person name="Chen Y."/>
            <person name="Huang G."/>
            <person name="Zhou Y."/>
            <person name="Zheng Z."/>
            <person name="Qiu Y."/>
        </authorList>
    </citation>
    <scope>NUCLEOTIDE SEQUENCE [LARGE SCALE GENOMIC DNA]</scope>
    <source>
        <strain evidence="9">F231</strain>
    </source>
</reference>
<dbReference type="PROSITE" id="PS00139">
    <property type="entry name" value="THIOL_PROTEASE_CYS"/>
    <property type="match status" value="1"/>
</dbReference>
<feature type="domain" description="Cathepsin propeptide inhibitor" evidence="8">
    <location>
        <begin position="50"/>
        <end position="109"/>
    </location>
</feature>
<keyword evidence="5" id="KW-1015">Disulfide bond</keyword>
<dbReference type="SMART" id="SM00645">
    <property type="entry name" value="Pept_C1"/>
    <property type="match status" value="1"/>
</dbReference>
<dbReference type="PANTHER" id="PTHR12411">
    <property type="entry name" value="CYSTEINE PROTEASE FAMILY C1-RELATED"/>
    <property type="match status" value="1"/>
</dbReference>
<gene>
    <name evidence="9" type="ORF">SAY86_011761</name>
</gene>
<dbReference type="GO" id="GO:0006508">
    <property type="term" value="P:proteolysis"/>
    <property type="evidence" value="ECO:0007669"/>
    <property type="project" value="UniProtKB-KW"/>
</dbReference>
<dbReference type="CDD" id="cd02248">
    <property type="entry name" value="Peptidase_C1A"/>
    <property type="match status" value="1"/>
</dbReference>
<evidence type="ECO:0000256" key="2">
    <source>
        <dbReference type="ARBA" id="ARBA00022670"/>
    </source>
</evidence>
<dbReference type="Pfam" id="PF00112">
    <property type="entry name" value="Peptidase_C1"/>
    <property type="match status" value="1"/>
</dbReference>
<evidence type="ECO:0000256" key="3">
    <source>
        <dbReference type="ARBA" id="ARBA00022801"/>
    </source>
</evidence>
<dbReference type="Gene3D" id="3.90.70.10">
    <property type="entry name" value="Cysteine proteinases"/>
    <property type="match status" value="1"/>
</dbReference>
<sequence length="390" mass="42872">MGSQRIESALALLVCSSIASLCLSSTTLPSEFSIIDQNIHDSEEMTLGLFQRWKEAHNKEYRTAGEAERRLENFKRNLKYVVERNSNKGHGHSHTVGLTKFADMSNEEFKETYMSKIKRPAAYQKLSKDREGSRKKIASESCEGPAYFDWRKDGIVTGVKDQGDCGSCWAFSSTGAIEGINALTTGKLISLSEQELVSCDTTNDGCDGGYMDYAFEWVINNGGIDSEADYPYLSFNDVDGTCNTTKEENKVVTISGYEDVEATESALFCAVLQQPISVGMVGDSLDFQLYTAGIYNGSCSDDPDDIDHAVLIVGYGSGASEDYWIVKNSWGPYWGMDGYFYIVRNTGLPFGKCAINDMASYPTKSTTITPASSNRKVMPGLVRKFAGLTA</sequence>
<dbReference type="FunFam" id="3.90.70.10:FF:000177">
    <property type="entry name" value="Cysteine proteinase RD21A"/>
    <property type="match status" value="1"/>
</dbReference>
<dbReference type="InterPro" id="IPR013128">
    <property type="entry name" value="Peptidase_C1A"/>
</dbReference>
<dbReference type="InterPro" id="IPR000169">
    <property type="entry name" value="Pept_cys_AS"/>
</dbReference>
<evidence type="ECO:0000256" key="6">
    <source>
        <dbReference type="SAM" id="SignalP"/>
    </source>
</evidence>
<dbReference type="Proteomes" id="UP001346149">
    <property type="component" value="Unassembled WGS sequence"/>
</dbReference>
<name>A0AAN7LX19_TRANT</name>
<evidence type="ECO:0000259" key="7">
    <source>
        <dbReference type="SMART" id="SM00645"/>
    </source>
</evidence>
<evidence type="ECO:0000259" key="8">
    <source>
        <dbReference type="SMART" id="SM00848"/>
    </source>
</evidence>
<proteinExistence type="inferred from homology"/>
<keyword evidence="4" id="KW-0788">Thiol protease</keyword>
<dbReference type="InterPro" id="IPR025660">
    <property type="entry name" value="Pept_his_AS"/>
</dbReference>
<keyword evidence="3" id="KW-0378">Hydrolase</keyword>
<evidence type="ECO:0000256" key="1">
    <source>
        <dbReference type="ARBA" id="ARBA00008455"/>
    </source>
</evidence>
<accession>A0AAN7LX19</accession>
<dbReference type="InterPro" id="IPR038765">
    <property type="entry name" value="Papain-like_cys_pep_sf"/>
</dbReference>
<dbReference type="GO" id="GO:0008234">
    <property type="term" value="F:cysteine-type peptidase activity"/>
    <property type="evidence" value="ECO:0007669"/>
    <property type="project" value="UniProtKB-KW"/>
</dbReference>
<feature type="signal peptide" evidence="6">
    <location>
        <begin position="1"/>
        <end position="24"/>
    </location>
</feature>
<keyword evidence="10" id="KW-1185">Reference proteome</keyword>
<evidence type="ECO:0000313" key="9">
    <source>
        <dbReference type="EMBL" id="KAK4787928.1"/>
    </source>
</evidence>
<dbReference type="SUPFAM" id="SSF54001">
    <property type="entry name" value="Cysteine proteinases"/>
    <property type="match status" value="1"/>
</dbReference>
<protein>
    <submittedName>
        <fullName evidence="9">Uncharacterized protein</fullName>
    </submittedName>
</protein>
<dbReference type="EMBL" id="JAXQNO010000012">
    <property type="protein sequence ID" value="KAK4787928.1"/>
    <property type="molecule type" value="Genomic_DNA"/>
</dbReference>
<evidence type="ECO:0000256" key="5">
    <source>
        <dbReference type="ARBA" id="ARBA00023157"/>
    </source>
</evidence>
<dbReference type="InterPro" id="IPR025661">
    <property type="entry name" value="Pept_asp_AS"/>
</dbReference>
<feature type="domain" description="Peptidase C1A papain C-terminal" evidence="7">
    <location>
        <begin position="144"/>
        <end position="363"/>
    </location>
</feature>
<dbReference type="Pfam" id="PF08246">
    <property type="entry name" value="Inhibitor_I29"/>
    <property type="match status" value="1"/>
</dbReference>
<comment type="caution">
    <text evidence="9">The sequence shown here is derived from an EMBL/GenBank/DDBJ whole genome shotgun (WGS) entry which is preliminary data.</text>
</comment>
<dbReference type="AlphaFoldDB" id="A0AAN7LX19"/>
<dbReference type="PRINTS" id="PR00705">
    <property type="entry name" value="PAPAIN"/>
</dbReference>
<evidence type="ECO:0000313" key="10">
    <source>
        <dbReference type="Proteomes" id="UP001346149"/>
    </source>
</evidence>
<dbReference type="InterPro" id="IPR013201">
    <property type="entry name" value="Prot_inhib_I29"/>
</dbReference>
<dbReference type="InterPro" id="IPR000668">
    <property type="entry name" value="Peptidase_C1A_C"/>
</dbReference>